<evidence type="ECO:0000256" key="7">
    <source>
        <dbReference type="SAM" id="Phobius"/>
    </source>
</evidence>
<dbReference type="SUPFAM" id="SSF52540">
    <property type="entry name" value="P-loop containing nucleoside triphosphate hydrolases"/>
    <property type="match status" value="1"/>
</dbReference>
<dbReference type="Pfam" id="PF02841">
    <property type="entry name" value="GBP_C"/>
    <property type="match status" value="1"/>
</dbReference>
<reference evidence="9" key="1">
    <citation type="journal article" date="2021" name="Genome Biol. Evol.">
        <title>A High-Quality Reference Genome for a Parasitic Bivalve with Doubly Uniparental Inheritance (Bivalvia: Unionida).</title>
        <authorList>
            <person name="Smith C.H."/>
        </authorList>
    </citation>
    <scope>NUCLEOTIDE SEQUENCE</scope>
    <source>
        <strain evidence="9">CHS0354</strain>
    </source>
</reference>
<dbReference type="Gene3D" id="1.20.1000.10">
    <property type="entry name" value="Guanylate-binding protein, C-terminal domain"/>
    <property type="match status" value="1"/>
</dbReference>
<keyword evidence="7" id="KW-0812">Transmembrane</keyword>
<dbReference type="EMBL" id="JAEAOA010002358">
    <property type="protein sequence ID" value="KAK3603838.1"/>
    <property type="molecule type" value="Genomic_DNA"/>
</dbReference>
<evidence type="ECO:0000256" key="6">
    <source>
        <dbReference type="SAM" id="MobiDB-lite"/>
    </source>
</evidence>
<comment type="caution">
    <text evidence="9">The sequence shown here is derived from an EMBL/GenBank/DDBJ whole genome shotgun (WGS) entry which is preliminary data.</text>
</comment>
<accession>A0AAE0W6E7</accession>
<keyword evidence="3" id="KW-0342">GTP-binding</keyword>
<evidence type="ECO:0000313" key="10">
    <source>
        <dbReference type="Proteomes" id="UP001195483"/>
    </source>
</evidence>
<dbReference type="InterPro" id="IPR015894">
    <property type="entry name" value="Guanylate-bd_N"/>
</dbReference>
<reference evidence="9" key="3">
    <citation type="submission" date="2023-05" db="EMBL/GenBank/DDBJ databases">
        <authorList>
            <person name="Smith C.H."/>
        </authorList>
    </citation>
    <scope>NUCLEOTIDE SEQUENCE</scope>
    <source>
        <strain evidence="9">CHS0354</strain>
        <tissue evidence="9">Mantle</tissue>
    </source>
</reference>
<evidence type="ECO:0000256" key="3">
    <source>
        <dbReference type="ARBA" id="ARBA00023134"/>
    </source>
</evidence>
<keyword evidence="10" id="KW-1185">Reference proteome</keyword>
<sequence length="579" mass="67058">MASKLEPADKYEYLTVFQRPCCLIGTGRGDALEIDPKVLQEIQCVKEELVVVAIAGPYRTGKSYLLNRLSGHNCGFPLGSTIESVTKGLWVWCLMHPKKKGKVMLLLDTEGLGDIKKGNPKHDVWILTLALLLCSTLVYNVLAVLSQDLVEKLDLVAEVAKKLVDKRSSDVKTFPDLIISLRDFTLDLSIDEREVSPDEYFEHSLELRPDDGADENVKAYNDQRNRIKNGFPRRKCFTFERPAQKNVLTRLSEVTDEELDSDFVQQTVTFCNFIFENSPVKLIDVNIPTTGRNFGDLAESYVSFILQGDLPNFYDTLEALSIKECQRAADESIAMYIAIMFASIEIPTQTLDTLNAAHERCLEKVLEIFRGRAMNDENGEFMEKLVVSLSQEFEHIYQENKEESIRRSRKLLQELYAPLAEKLLSGEYNKRYGFLEYSSDRCTMEESYVDHLHVLGYKATEVFQEFERDKEIESEMLEQLNLKITEHAIHMEDLQEELNQINKQAQLQTRVSLEEERHIQERREHFQRQLRELEENHSTELQRTQQALQNRCSEALSRQRDQMNREHEGQLEALRRQLR</sequence>
<dbReference type="Proteomes" id="UP001195483">
    <property type="component" value="Unassembled WGS sequence"/>
</dbReference>
<keyword evidence="2" id="KW-0378">Hydrolase</keyword>
<evidence type="ECO:0000313" key="9">
    <source>
        <dbReference type="EMBL" id="KAK3603838.1"/>
    </source>
</evidence>
<reference evidence="9" key="2">
    <citation type="journal article" date="2021" name="Genome Biol. Evol.">
        <title>Developing a high-quality reference genome for a parasitic bivalve with doubly uniparental inheritance (Bivalvia: Unionida).</title>
        <authorList>
            <person name="Smith C.H."/>
        </authorList>
    </citation>
    <scope>NUCLEOTIDE SEQUENCE</scope>
    <source>
        <strain evidence="9">CHS0354</strain>
        <tissue evidence="9">Mantle</tissue>
    </source>
</reference>
<keyword evidence="7" id="KW-1133">Transmembrane helix</keyword>
<dbReference type="AlphaFoldDB" id="A0AAE0W6E7"/>
<feature type="compositionally biased region" description="Basic and acidic residues" evidence="6">
    <location>
        <begin position="557"/>
        <end position="579"/>
    </location>
</feature>
<evidence type="ECO:0000256" key="2">
    <source>
        <dbReference type="ARBA" id="ARBA00022801"/>
    </source>
</evidence>
<dbReference type="InterPro" id="IPR003191">
    <property type="entry name" value="Guanylate-bd/ATL_C"/>
</dbReference>
<dbReference type="GO" id="GO:0005525">
    <property type="term" value="F:GTP binding"/>
    <property type="evidence" value="ECO:0007669"/>
    <property type="project" value="UniProtKB-KW"/>
</dbReference>
<protein>
    <recommendedName>
        <fullName evidence="8">GB1/RHD3-type G domain-containing protein</fullName>
    </recommendedName>
</protein>
<keyword evidence="5" id="KW-0175">Coiled coil</keyword>
<dbReference type="InterPro" id="IPR030386">
    <property type="entry name" value="G_GB1_RHD3_dom"/>
</dbReference>
<organism evidence="9 10">
    <name type="scientific">Potamilus streckersoni</name>
    <dbReference type="NCBI Taxonomy" id="2493646"/>
    <lineage>
        <taxon>Eukaryota</taxon>
        <taxon>Metazoa</taxon>
        <taxon>Spiralia</taxon>
        <taxon>Lophotrochozoa</taxon>
        <taxon>Mollusca</taxon>
        <taxon>Bivalvia</taxon>
        <taxon>Autobranchia</taxon>
        <taxon>Heteroconchia</taxon>
        <taxon>Palaeoheterodonta</taxon>
        <taxon>Unionida</taxon>
        <taxon>Unionoidea</taxon>
        <taxon>Unionidae</taxon>
        <taxon>Ambleminae</taxon>
        <taxon>Lampsilini</taxon>
        <taxon>Potamilus</taxon>
    </lineage>
</organism>
<dbReference type="Gene3D" id="3.40.50.300">
    <property type="entry name" value="P-loop containing nucleotide triphosphate hydrolases"/>
    <property type="match status" value="1"/>
</dbReference>
<gene>
    <name evidence="9" type="ORF">CHS0354_042845</name>
</gene>
<feature type="domain" description="GB1/RHD3-type G" evidence="8">
    <location>
        <begin position="46"/>
        <end position="279"/>
    </location>
</feature>
<comment type="similarity">
    <text evidence="4">Belongs to the TRAFAC class dynamin-like GTPase superfamily. GB1/RHD3 GTPase family.</text>
</comment>
<dbReference type="GO" id="GO:0003924">
    <property type="term" value="F:GTPase activity"/>
    <property type="evidence" value="ECO:0007669"/>
    <property type="project" value="InterPro"/>
</dbReference>
<evidence type="ECO:0000256" key="1">
    <source>
        <dbReference type="ARBA" id="ARBA00022741"/>
    </source>
</evidence>
<dbReference type="PANTHER" id="PTHR10751">
    <property type="entry name" value="GUANYLATE BINDING PROTEIN"/>
    <property type="match status" value="1"/>
</dbReference>
<dbReference type="SUPFAM" id="SSF48340">
    <property type="entry name" value="Interferon-induced guanylate-binding protein 1 (GBP1), C-terminal domain"/>
    <property type="match status" value="1"/>
</dbReference>
<evidence type="ECO:0000259" key="8">
    <source>
        <dbReference type="PROSITE" id="PS51715"/>
    </source>
</evidence>
<dbReference type="InterPro" id="IPR027417">
    <property type="entry name" value="P-loop_NTPase"/>
</dbReference>
<keyword evidence="7" id="KW-0472">Membrane</keyword>
<feature type="coiled-coil region" evidence="5">
    <location>
        <begin position="463"/>
        <end position="550"/>
    </location>
</feature>
<keyword evidence="1" id="KW-0547">Nucleotide-binding</keyword>
<dbReference type="InterPro" id="IPR036543">
    <property type="entry name" value="Guanylate-bd_C_sf"/>
</dbReference>
<evidence type="ECO:0000256" key="4">
    <source>
        <dbReference type="PROSITE-ProRule" id="PRU01052"/>
    </source>
</evidence>
<name>A0AAE0W6E7_9BIVA</name>
<dbReference type="Pfam" id="PF02263">
    <property type="entry name" value="GBP"/>
    <property type="match status" value="1"/>
</dbReference>
<feature type="transmembrane region" description="Helical" evidence="7">
    <location>
        <begin position="124"/>
        <end position="145"/>
    </location>
</feature>
<evidence type="ECO:0000256" key="5">
    <source>
        <dbReference type="SAM" id="Coils"/>
    </source>
</evidence>
<feature type="region of interest" description="Disordered" evidence="6">
    <location>
        <begin position="553"/>
        <end position="579"/>
    </location>
</feature>
<proteinExistence type="inferred from homology"/>
<dbReference type="PROSITE" id="PS51715">
    <property type="entry name" value="G_GB1_RHD3"/>
    <property type="match status" value="1"/>
</dbReference>
<dbReference type="CDD" id="cd01851">
    <property type="entry name" value="GBP"/>
    <property type="match status" value="1"/>
</dbReference>